<protein>
    <submittedName>
        <fullName evidence="1">Uncharacterized protein</fullName>
    </submittedName>
</protein>
<reference evidence="1" key="1">
    <citation type="submission" date="2014-09" db="EMBL/GenBank/DDBJ databases">
        <authorList>
            <person name="Magalhaes I.L.F."/>
            <person name="Oliveira U."/>
            <person name="Santos F.R."/>
            <person name="Vidigal T.H.D.A."/>
            <person name="Brescovit A.D."/>
            <person name="Santos A.J."/>
        </authorList>
    </citation>
    <scope>NUCLEOTIDE SEQUENCE</scope>
    <source>
        <tissue evidence="1">Shoot tissue taken approximately 20 cm above the soil surface</tissue>
    </source>
</reference>
<reference evidence="1" key="2">
    <citation type="journal article" date="2015" name="Data Brief">
        <title>Shoot transcriptome of the giant reed, Arundo donax.</title>
        <authorList>
            <person name="Barrero R.A."/>
            <person name="Guerrero F.D."/>
            <person name="Moolhuijzen P."/>
            <person name="Goolsby J.A."/>
            <person name="Tidwell J."/>
            <person name="Bellgard S.E."/>
            <person name="Bellgard M.I."/>
        </authorList>
    </citation>
    <scope>NUCLEOTIDE SEQUENCE</scope>
    <source>
        <tissue evidence="1">Shoot tissue taken approximately 20 cm above the soil surface</tissue>
    </source>
</reference>
<proteinExistence type="predicted"/>
<organism evidence="1">
    <name type="scientific">Arundo donax</name>
    <name type="common">Giant reed</name>
    <name type="synonym">Donax arundinaceus</name>
    <dbReference type="NCBI Taxonomy" id="35708"/>
    <lineage>
        <taxon>Eukaryota</taxon>
        <taxon>Viridiplantae</taxon>
        <taxon>Streptophyta</taxon>
        <taxon>Embryophyta</taxon>
        <taxon>Tracheophyta</taxon>
        <taxon>Spermatophyta</taxon>
        <taxon>Magnoliopsida</taxon>
        <taxon>Liliopsida</taxon>
        <taxon>Poales</taxon>
        <taxon>Poaceae</taxon>
        <taxon>PACMAD clade</taxon>
        <taxon>Arundinoideae</taxon>
        <taxon>Arundineae</taxon>
        <taxon>Arundo</taxon>
    </lineage>
</organism>
<name>A0A0A9CET9_ARUDO</name>
<dbReference type="EMBL" id="GBRH01227883">
    <property type="protein sequence ID" value="JAD70012.1"/>
    <property type="molecule type" value="Transcribed_RNA"/>
</dbReference>
<dbReference type="AlphaFoldDB" id="A0A0A9CET9"/>
<evidence type="ECO:0000313" key="1">
    <source>
        <dbReference type="EMBL" id="JAD70012.1"/>
    </source>
</evidence>
<sequence>MAVLEMVLISSRYCALFQSGPNVDTKSVRENCKPSLLIFVEFTKFHVLQN</sequence>
<accession>A0A0A9CET9</accession>